<dbReference type="AlphaFoldDB" id="A0A0M2PYD3"/>
<evidence type="ECO:0000256" key="2">
    <source>
        <dbReference type="ARBA" id="ARBA00022741"/>
    </source>
</evidence>
<proteinExistence type="inferred from homology"/>
<evidence type="ECO:0000313" key="16">
    <source>
        <dbReference type="Proteomes" id="UP000034681"/>
    </source>
</evidence>
<name>A0A0M2PYD3_PROHO</name>
<dbReference type="Proteomes" id="UP000034681">
    <property type="component" value="Unassembled WGS sequence"/>
</dbReference>
<dbReference type="InterPro" id="IPR013986">
    <property type="entry name" value="DExx_box_DNA_helicase_dom_sf"/>
</dbReference>
<dbReference type="Gene3D" id="1.10.10.160">
    <property type="match status" value="1"/>
</dbReference>
<evidence type="ECO:0000256" key="3">
    <source>
        <dbReference type="ARBA" id="ARBA00022801"/>
    </source>
</evidence>
<evidence type="ECO:0000259" key="14">
    <source>
        <dbReference type="PROSITE" id="PS51217"/>
    </source>
</evidence>
<evidence type="ECO:0000256" key="7">
    <source>
        <dbReference type="ARBA" id="ARBA00023235"/>
    </source>
</evidence>
<dbReference type="GO" id="GO:0043138">
    <property type="term" value="F:3'-5' DNA helicase activity"/>
    <property type="evidence" value="ECO:0007669"/>
    <property type="project" value="UniProtKB-EC"/>
</dbReference>
<evidence type="ECO:0000259" key="13">
    <source>
        <dbReference type="PROSITE" id="PS51198"/>
    </source>
</evidence>
<dbReference type="InterPro" id="IPR027417">
    <property type="entry name" value="P-loop_NTPase"/>
</dbReference>
<dbReference type="Pfam" id="PF13361">
    <property type="entry name" value="UvrD_C"/>
    <property type="match status" value="1"/>
</dbReference>
<dbReference type="GO" id="GO:0016887">
    <property type="term" value="F:ATP hydrolysis activity"/>
    <property type="evidence" value="ECO:0007669"/>
    <property type="project" value="RHEA"/>
</dbReference>
<keyword evidence="2 11" id="KW-0547">Nucleotide-binding</keyword>
<keyword evidence="3 11" id="KW-0378">Hydrolase</keyword>
<dbReference type="SUPFAM" id="SSF52540">
    <property type="entry name" value="P-loop containing nucleoside triphosphate hydrolases"/>
    <property type="match status" value="1"/>
</dbReference>
<evidence type="ECO:0000256" key="5">
    <source>
        <dbReference type="ARBA" id="ARBA00022840"/>
    </source>
</evidence>
<keyword evidence="16" id="KW-1185">Reference proteome</keyword>
<keyword evidence="7" id="KW-0413">Isomerase</keyword>
<dbReference type="GO" id="GO:0000725">
    <property type="term" value="P:recombinational repair"/>
    <property type="evidence" value="ECO:0007669"/>
    <property type="project" value="TreeGrafter"/>
</dbReference>
<dbReference type="InterPro" id="IPR014016">
    <property type="entry name" value="UvrD-like_ATP-bd"/>
</dbReference>
<evidence type="ECO:0000256" key="9">
    <source>
        <dbReference type="ARBA" id="ARBA00034808"/>
    </source>
</evidence>
<dbReference type="PANTHER" id="PTHR11070:SF2">
    <property type="entry name" value="ATP-DEPENDENT DNA HELICASE SRS2"/>
    <property type="match status" value="1"/>
</dbReference>
<evidence type="ECO:0000256" key="12">
    <source>
        <dbReference type="SAM" id="MobiDB-lite"/>
    </source>
</evidence>
<dbReference type="Gene3D" id="3.40.50.300">
    <property type="entry name" value="P-loop containing nucleotide triphosphate hydrolases"/>
    <property type="match status" value="2"/>
</dbReference>
<evidence type="ECO:0000256" key="11">
    <source>
        <dbReference type="PROSITE-ProRule" id="PRU00560"/>
    </source>
</evidence>
<dbReference type="eggNOG" id="COG0210">
    <property type="taxonomic scope" value="Bacteria"/>
</dbReference>
<reference evidence="15" key="1">
    <citation type="submission" date="2012-04" db="EMBL/GenBank/DDBJ databases">
        <authorList>
            <person name="Borisov I.G."/>
            <person name="Ivanikova N.V."/>
            <person name="Pinevich A.V."/>
        </authorList>
    </citation>
    <scope>NUCLEOTIDE SEQUENCE [LARGE SCALE GENOMIC DNA]</scope>
    <source>
        <strain evidence="15">CALU 1027</strain>
    </source>
</reference>
<dbReference type="EC" id="5.6.2.4" evidence="9"/>
<evidence type="ECO:0000256" key="10">
    <source>
        <dbReference type="ARBA" id="ARBA00048988"/>
    </source>
</evidence>
<gene>
    <name evidence="15" type="ORF">PROH_10140</name>
</gene>
<feature type="domain" description="UvrD-like helicase ATP-binding" evidence="13">
    <location>
        <begin position="18"/>
        <end position="346"/>
    </location>
</feature>
<feature type="domain" description="UvrD-like helicase C-terminal" evidence="14">
    <location>
        <begin position="384"/>
        <end position="646"/>
    </location>
</feature>
<dbReference type="EMBL" id="AJTX02000004">
    <property type="protein sequence ID" value="KKJ00093.1"/>
    <property type="molecule type" value="Genomic_DNA"/>
</dbReference>
<keyword evidence="4 11" id="KW-0347">Helicase</keyword>
<dbReference type="InterPro" id="IPR014017">
    <property type="entry name" value="DNA_helicase_UvrD-like_C"/>
</dbReference>
<comment type="caution">
    <text evidence="15">The sequence shown here is derived from an EMBL/GenBank/DDBJ whole genome shotgun (WGS) entry which is preliminary data.</text>
</comment>
<evidence type="ECO:0000256" key="4">
    <source>
        <dbReference type="ARBA" id="ARBA00022806"/>
    </source>
</evidence>
<dbReference type="GO" id="GO:0005524">
    <property type="term" value="F:ATP binding"/>
    <property type="evidence" value="ECO:0007669"/>
    <property type="project" value="UniProtKB-UniRule"/>
</dbReference>
<comment type="catalytic activity">
    <reaction evidence="8">
        <text>Couples ATP hydrolysis with the unwinding of duplex DNA by translocating in the 3'-5' direction.</text>
        <dbReference type="EC" id="5.6.2.4"/>
    </reaction>
</comment>
<sequence>MPLKPAAALDDRLQLLLHRLRPGQRAMGEWIGGELAVSAVPGAGKSTGMAAAAALTVARQRLNLRRYLVVVTFTRSATNNLKAKICANLAQLGLPPLGFSVNTLHGLALQIASRHRDRAGLDLDTVTLIAPNQSHRLIRTCVDRWIAADPPLYQQLLEGQSFDGEEAERLRRQSVLRTEILPDLAHTVIREAKSSGLGPEQLRSLALGSSSYGHPQGRSYDILTVAAGLYDQYQTQLQSQNLIDYEDMILGALRVLEDPALRQFWQDQVFGVFEDEAQDSTPLQSELLEILATTAEGDRNLVRVGDPNQAINSTFTPADPSFFQGFCQRCQSQGRLVELDQAGRSTAQVMAVANQMIHWVNDRVLPPGLGTGPGRDRPQPQISPERLPFRLQDIRPVDPGDPQADANPAPLGVGVEILQPPTIDHSIALIRQRIGAIVAQDPEPQIAILVRENRQGQFLAQHLGDLETELGVRLYEVGQQQRQSHVPRELWQLVQFLQRPHSPDALKAALAVLADRQRIAPQDFNALAIAPEQFLYPGPLDRPLSPPAQRLCTQLLRARLELPLGDLLGFLASSLAYGQGELATADKLIDQALQRMGGERSLEALERALGEIVSSERFDPVDTEDPESLYGRKGQVTIITMHKAKGLDWDYVFVPFLQANVIPGQMWVPQQAQFLGDFTLGEVARTQIRHGLHQVYRPGEGLPQQWEGVLLSETQAWEEAAYRKRSEEYRLLYVALTRAKKLLWLSAAQQAPFNWKKPEKLDRQSPCPVIPALIQHLSLPRS</sequence>
<evidence type="ECO:0000256" key="1">
    <source>
        <dbReference type="ARBA" id="ARBA00009922"/>
    </source>
</evidence>
<protein>
    <recommendedName>
        <fullName evidence="9">DNA 3'-5' helicase</fullName>
        <ecNumber evidence="9">5.6.2.4</ecNumber>
    </recommendedName>
</protein>
<dbReference type="PROSITE" id="PS51217">
    <property type="entry name" value="UVRD_HELICASE_CTER"/>
    <property type="match status" value="1"/>
</dbReference>
<dbReference type="GO" id="GO:0005829">
    <property type="term" value="C:cytosol"/>
    <property type="evidence" value="ECO:0007669"/>
    <property type="project" value="TreeGrafter"/>
</dbReference>
<comment type="catalytic activity">
    <reaction evidence="10">
        <text>ATP + H2O = ADP + phosphate + H(+)</text>
        <dbReference type="Rhea" id="RHEA:13065"/>
        <dbReference type="ChEBI" id="CHEBI:15377"/>
        <dbReference type="ChEBI" id="CHEBI:15378"/>
        <dbReference type="ChEBI" id="CHEBI:30616"/>
        <dbReference type="ChEBI" id="CHEBI:43474"/>
        <dbReference type="ChEBI" id="CHEBI:456216"/>
        <dbReference type="EC" id="5.6.2.4"/>
    </reaction>
</comment>
<evidence type="ECO:0000256" key="8">
    <source>
        <dbReference type="ARBA" id="ARBA00034617"/>
    </source>
</evidence>
<dbReference type="Pfam" id="PF00580">
    <property type="entry name" value="UvrD-helicase"/>
    <property type="match status" value="1"/>
</dbReference>
<dbReference type="PANTHER" id="PTHR11070">
    <property type="entry name" value="UVRD / RECB / PCRA DNA HELICASE FAMILY MEMBER"/>
    <property type="match status" value="1"/>
</dbReference>
<dbReference type="GO" id="GO:0003677">
    <property type="term" value="F:DNA binding"/>
    <property type="evidence" value="ECO:0007669"/>
    <property type="project" value="UniProtKB-KW"/>
</dbReference>
<dbReference type="STRING" id="317619.GCA_000332315_00801"/>
<feature type="region of interest" description="Disordered" evidence="12">
    <location>
        <begin position="365"/>
        <end position="386"/>
    </location>
</feature>
<feature type="binding site" evidence="11">
    <location>
        <begin position="39"/>
        <end position="46"/>
    </location>
    <ligand>
        <name>ATP</name>
        <dbReference type="ChEBI" id="CHEBI:30616"/>
    </ligand>
</feature>
<keyword evidence="5 11" id="KW-0067">ATP-binding</keyword>
<organism evidence="15 16">
    <name type="scientific">Prochlorothrix hollandica PCC 9006 = CALU 1027</name>
    <dbReference type="NCBI Taxonomy" id="317619"/>
    <lineage>
        <taxon>Bacteria</taxon>
        <taxon>Bacillati</taxon>
        <taxon>Cyanobacteriota</taxon>
        <taxon>Cyanophyceae</taxon>
        <taxon>Prochlorotrichales</taxon>
        <taxon>Prochlorotrichaceae</taxon>
        <taxon>Prochlorothrix</taxon>
    </lineage>
</organism>
<dbReference type="PROSITE" id="PS51198">
    <property type="entry name" value="UVRD_HELICASE_ATP_BIND"/>
    <property type="match status" value="1"/>
</dbReference>
<evidence type="ECO:0000313" key="15">
    <source>
        <dbReference type="EMBL" id="KKJ00093.1"/>
    </source>
</evidence>
<keyword evidence="6" id="KW-0238">DNA-binding</keyword>
<dbReference type="InterPro" id="IPR000212">
    <property type="entry name" value="DNA_helicase_UvrD/REP"/>
</dbReference>
<dbReference type="GO" id="GO:0033202">
    <property type="term" value="C:DNA helicase complex"/>
    <property type="evidence" value="ECO:0007669"/>
    <property type="project" value="TreeGrafter"/>
</dbReference>
<comment type="similarity">
    <text evidence="1">Belongs to the helicase family. UvrD subfamily.</text>
</comment>
<accession>A0A0M2PYD3</accession>
<evidence type="ECO:0000256" key="6">
    <source>
        <dbReference type="ARBA" id="ARBA00023125"/>
    </source>
</evidence>